<comment type="caution">
    <text evidence="12">The sequence shown here is derived from an EMBL/GenBank/DDBJ whole genome shotgun (WGS) entry which is preliminary data.</text>
</comment>
<keyword evidence="8" id="KW-0902">Two-component regulatory system</keyword>
<dbReference type="CDD" id="cd00130">
    <property type="entry name" value="PAS"/>
    <property type="match status" value="1"/>
</dbReference>
<dbReference type="InterPro" id="IPR036097">
    <property type="entry name" value="HisK_dim/P_sf"/>
</dbReference>
<comment type="catalytic activity">
    <reaction evidence="1">
        <text>ATP + protein L-histidine = ADP + protein N-phospho-L-histidine.</text>
        <dbReference type="EC" id="2.7.13.3"/>
    </reaction>
</comment>
<dbReference type="SMART" id="SM00388">
    <property type="entry name" value="HisKA"/>
    <property type="match status" value="1"/>
</dbReference>
<dbReference type="InterPro" id="IPR036890">
    <property type="entry name" value="HATPase_C_sf"/>
</dbReference>
<evidence type="ECO:0000259" key="11">
    <source>
        <dbReference type="PROSITE" id="PS50112"/>
    </source>
</evidence>
<dbReference type="PROSITE" id="PS50112">
    <property type="entry name" value="PAS"/>
    <property type="match status" value="1"/>
</dbReference>
<reference evidence="13" key="3">
    <citation type="submission" date="2017-09" db="EMBL/GenBank/DDBJ databases">
        <title>Depth-based differentiation of microbial function through sediment-hosted aquifers and enrichment of novel symbionts in the deep terrestrial subsurface.</title>
        <authorList>
            <person name="Probst A.J."/>
            <person name="Ladd B."/>
            <person name="Jarett J.K."/>
            <person name="Geller-Mcgrath D.E."/>
            <person name="Sieber C.M.K."/>
            <person name="Emerson J.B."/>
            <person name="Anantharaman K."/>
            <person name="Thomas B.C."/>
            <person name="Malmstrom R."/>
            <person name="Stieglmeier M."/>
            <person name="Klingl A."/>
            <person name="Woyke T."/>
            <person name="Ryan C.M."/>
            <person name="Banfield J.F."/>
        </authorList>
    </citation>
    <scope>NUCLEOTIDE SEQUENCE</scope>
    <source>
        <strain evidence="13">CG_4_8_14_3_um_filter_34_18</strain>
    </source>
</reference>
<gene>
    <name evidence="12" type="ORF">AUK42_01230</name>
    <name evidence="14" type="ORF">CO097_00125</name>
    <name evidence="13" type="ORF">COZ58_05320</name>
</gene>
<evidence type="ECO:0000256" key="8">
    <source>
        <dbReference type="ARBA" id="ARBA00023012"/>
    </source>
</evidence>
<evidence type="ECO:0000256" key="9">
    <source>
        <dbReference type="SAM" id="Coils"/>
    </source>
</evidence>
<dbReference type="InterPro" id="IPR013656">
    <property type="entry name" value="PAS_4"/>
</dbReference>
<keyword evidence="3" id="KW-0597">Phosphoprotein</keyword>
<keyword evidence="6" id="KW-0418">Kinase</keyword>
<evidence type="ECO:0000313" key="12">
    <source>
        <dbReference type="EMBL" id="OIP73301.1"/>
    </source>
</evidence>
<name>A0A1J5GKG5_9BACT</name>
<keyword evidence="4" id="KW-0808">Transferase</keyword>
<dbReference type="SMART" id="SM00387">
    <property type="entry name" value="HATPase_c"/>
    <property type="match status" value="1"/>
</dbReference>
<evidence type="ECO:0000313" key="17">
    <source>
        <dbReference type="Proteomes" id="UP000231493"/>
    </source>
</evidence>
<dbReference type="PANTHER" id="PTHR43065">
    <property type="entry name" value="SENSOR HISTIDINE KINASE"/>
    <property type="match status" value="1"/>
</dbReference>
<evidence type="ECO:0000259" key="10">
    <source>
        <dbReference type="PROSITE" id="PS50109"/>
    </source>
</evidence>
<dbReference type="NCBIfam" id="TIGR00229">
    <property type="entry name" value="sensory_box"/>
    <property type="match status" value="1"/>
</dbReference>
<evidence type="ECO:0000256" key="5">
    <source>
        <dbReference type="ARBA" id="ARBA00022741"/>
    </source>
</evidence>
<dbReference type="Pfam" id="PF08448">
    <property type="entry name" value="PAS_4"/>
    <property type="match status" value="1"/>
</dbReference>
<dbReference type="Gene3D" id="3.30.450.20">
    <property type="entry name" value="PAS domain"/>
    <property type="match status" value="1"/>
</dbReference>
<evidence type="ECO:0000256" key="6">
    <source>
        <dbReference type="ARBA" id="ARBA00022777"/>
    </source>
</evidence>
<keyword evidence="7" id="KW-0067">ATP-binding</keyword>
<dbReference type="InterPro" id="IPR000014">
    <property type="entry name" value="PAS"/>
</dbReference>
<dbReference type="PROSITE" id="PS50109">
    <property type="entry name" value="HIS_KIN"/>
    <property type="match status" value="1"/>
</dbReference>
<feature type="domain" description="Histidine kinase" evidence="10">
    <location>
        <begin position="183"/>
        <end position="390"/>
    </location>
</feature>
<accession>A0A1J5GKG5</accession>
<evidence type="ECO:0000313" key="13">
    <source>
        <dbReference type="EMBL" id="PIX34017.1"/>
    </source>
</evidence>
<protein>
    <recommendedName>
        <fullName evidence="2">histidine kinase</fullName>
        <ecNumber evidence="2">2.7.13.3</ecNumber>
    </recommendedName>
</protein>
<dbReference type="Gene3D" id="1.10.287.130">
    <property type="match status" value="1"/>
</dbReference>
<dbReference type="PANTHER" id="PTHR43065:SF10">
    <property type="entry name" value="PEROXIDE STRESS-ACTIVATED HISTIDINE KINASE MAK3"/>
    <property type="match status" value="1"/>
</dbReference>
<dbReference type="EC" id="2.7.13.3" evidence="2"/>
<sequence>MDTEKLDNKENKAKEKALELEYEKQDYIKYLLDYSPDFQIILDGEGKIRRVNQAFEEITGKKKEELIGSFIYEFIPEEIIKKLRDKIIKEKRVQNMEINVNRPGRELLIGNFSGVVFTTKEGETIICLSGRDITERRKLQQNLMELNENLEKKVMKKIKELRKVQYQLIQSEKLSLIGELVTGVAHEIRNPLATISLIVQHLESKYADNYPIEKLKAIQRNINRVDKIVYGLLNFSHPPRSNFDYHNINEILERLEPILKHFLPENIKIIKKYDSKLPQGWFDSDCLEQVFLNLISNAIRAMKDGGELYITTSFDSTRKGIIIKFEDTGVGIPEGNLKKIFKPFFTTYKEGTGLGLSICQNIIKEHKGDISVESKLGKGTIFTIFLPLEKRKEKNRGG</sequence>
<dbReference type="STRING" id="1805029.AUK42_01230"/>
<dbReference type="Pfam" id="PF00512">
    <property type="entry name" value="HisKA"/>
    <property type="match status" value="1"/>
</dbReference>
<dbReference type="SUPFAM" id="SSF55785">
    <property type="entry name" value="PYP-like sensor domain (PAS domain)"/>
    <property type="match status" value="1"/>
</dbReference>
<feature type="coiled-coil region" evidence="9">
    <location>
        <begin position="136"/>
        <end position="167"/>
    </location>
</feature>
<reference evidence="16 17" key="2">
    <citation type="submission" date="2017-09" db="EMBL/GenBank/DDBJ databases">
        <title>Depth-based differentiation of microbial function through sediment-hosted aquifers and enrichment of novel symbionts in the deep terrestrial subsurface.</title>
        <authorList>
            <person name="Probst A.J."/>
            <person name="Ladd B."/>
            <person name="Jarett J.K."/>
            <person name="Geller-Mcgrath D.E."/>
            <person name="Sieber C.M."/>
            <person name="Emerson J.B."/>
            <person name="Anantharaman K."/>
            <person name="Thomas B.C."/>
            <person name="Malmstrom R."/>
            <person name="Stieglmeier M."/>
            <person name="Klingl A."/>
            <person name="Woyke T."/>
            <person name="Ryan C.M."/>
            <person name="Banfield J.F."/>
        </authorList>
    </citation>
    <scope>NUCLEOTIDE SEQUENCE [LARGE SCALE GENOMIC DNA]</scope>
    <source>
        <strain evidence="14">CG_4_9_14_3_um_filter_33_16</strain>
    </source>
</reference>
<dbReference type="GO" id="GO:0000155">
    <property type="term" value="F:phosphorelay sensor kinase activity"/>
    <property type="evidence" value="ECO:0007669"/>
    <property type="project" value="InterPro"/>
</dbReference>
<evidence type="ECO:0000256" key="3">
    <source>
        <dbReference type="ARBA" id="ARBA00022553"/>
    </source>
</evidence>
<feature type="domain" description="PAS" evidence="11">
    <location>
        <begin position="24"/>
        <end position="87"/>
    </location>
</feature>
<dbReference type="EMBL" id="PFTV01000004">
    <property type="protein sequence ID" value="PJB58180.1"/>
    <property type="molecule type" value="Genomic_DNA"/>
</dbReference>
<dbReference type="InterPro" id="IPR005467">
    <property type="entry name" value="His_kinase_dom"/>
</dbReference>
<accession>A0A2M8CGJ5</accession>
<dbReference type="Pfam" id="PF02518">
    <property type="entry name" value="HATPase_c"/>
    <property type="match status" value="1"/>
</dbReference>
<dbReference type="GO" id="GO:0005524">
    <property type="term" value="F:ATP binding"/>
    <property type="evidence" value="ECO:0007669"/>
    <property type="project" value="UniProtKB-KW"/>
</dbReference>
<dbReference type="PRINTS" id="PR00344">
    <property type="entry name" value="BCTRLSENSOR"/>
</dbReference>
<dbReference type="CDD" id="cd00082">
    <property type="entry name" value="HisKA"/>
    <property type="match status" value="1"/>
</dbReference>
<dbReference type="Proteomes" id="UP000182763">
    <property type="component" value="Unassembled WGS sequence"/>
</dbReference>
<dbReference type="InterPro" id="IPR035965">
    <property type="entry name" value="PAS-like_dom_sf"/>
</dbReference>
<evidence type="ECO:0000313" key="16">
    <source>
        <dbReference type="Proteomes" id="UP000228560"/>
    </source>
</evidence>
<dbReference type="SMART" id="SM00091">
    <property type="entry name" value="PAS"/>
    <property type="match status" value="1"/>
</dbReference>
<reference evidence="12 15" key="1">
    <citation type="journal article" date="2016" name="Environ. Microbiol.">
        <title>Genomic resolution of a cold subsurface aquifer community provides metabolic insights for novel microbes adapted to high CO concentrations.</title>
        <authorList>
            <person name="Probst A.J."/>
            <person name="Castelle C.J."/>
            <person name="Singh A."/>
            <person name="Brown C.T."/>
            <person name="Anantharaman K."/>
            <person name="Sharon I."/>
            <person name="Hug L.A."/>
            <person name="Burstein D."/>
            <person name="Emerson J.B."/>
            <person name="Thomas B.C."/>
            <person name="Banfield J.F."/>
        </authorList>
    </citation>
    <scope>NUCLEOTIDE SEQUENCE [LARGE SCALE GENOMIC DNA]</scope>
    <source>
        <strain evidence="12">CG2_30_33_13</strain>
    </source>
</reference>
<keyword evidence="9" id="KW-0175">Coiled coil</keyword>
<dbReference type="SUPFAM" id="SSF47384">
    <property type="entry name" value="Homodimeric domain of signal transducing histidine kinase"/>
    <property type="match status" value="1"/>
</dbReference>
<dbReference type="Proteomes" id="UP000228560">
    <property type="component" value="Unassembled WGS sequence"/>
</dbReference>
<dbReference type="SUPFAM" id="SSF55874">
    <property type="entry name" value="ATPase domain of HSP90 chaperone/DNA topoisomerase II/histidine kinase"/>
    <property type="match status" value="1"/>
</dbReference>
<dbReference type="InterPro" id="IPR004358">
    <property type="entry name" value="Sig_transdc_His_kin-like_C"/>
</dbReference>
<evidence type="ECO:0000256" key="1">
    <source>
        <dbReference type="ARBA" id="ARBA00000085"/>
    </source>
</evidence>
<dbReference type="EMBL" id="MNYY01000029">
    <property type="protein sequence ID" value="OIP73301.1"/>
    <property type="molecule type" value="Genomic_DNA"/>
</dbReference>
<evidence type="ECO:0000313" key="15">
    <source>
        <dbReference type="Proteomes" id="UP000182763"/>
    </source>
</evidence>
<dbReference type="AlphaFoldDB" id="A0A1J5GKG5"/>
<evidence type="ECO:0000256" key="7">
    <source>
        <dbReference type="ARBA" id="ARBA00022840"/>
    </source>
</evidence>
<dbReference type="EMBL" id="PFIP01000111">
    <property type="protein sequence ID" value="PIX34017.1"/>
    <property type="molecule type" value="Genomic_DNA"/>
</dbReference>
<evidence type="ECO:0000256" key="4">
    <source>
        <dbReference type="ARBA" id="ARBA00022679"/>
    </source>
</evidence>
<evidence type="ECO:0000313" key="14">
    <source>
        <dbReference type="EMBL" id="PJB58180.1"/>
    </source>
</evidence>
<organism evidence="12 15">
    <name type="scientific">Candidatus Infernicultor aquiphilus</name>
    <dbReference type="NCBI Taxonomy" id="1805029"/>
    <lineage>
        <taxon>Bacteria</taxon>
        <taxon>Pseudomonadati</taxon>
        <taxon>Atribacterota</taxon>
        <taxon>Candidatus Phoenicimicrobiia</taxon>
        <taxon>Candidatus Pheonicimicrobiales</taxon>
        <taxon>Candidatus Phoenicimicrobiaceae</taxon>
        <taxon>Candidatus Infernicultor</taxon>
    </lineage>
</organism>
<dbReference type="InterPro" id="IPR003661">
    <property type="entry name" value="HisK_dim/P_dom"/>
</dbReference>
<dbReference type="Proteomes" id="UP000231493">
    <property type="component" value="Unassembled WGS sequence"/>
</dbReference>
<dbReference type="Gene3D" id="3.30.565.10">
    <property type="entry name" value="Histidine kinase-like ATPase, C-terminal domain"/>
    <property type="match status" value="1"/>
</dbReference>
<evidence type="ECO:0000256" key="2">
    <source>
        <dbReference type="ARBA" id="ARBA00012438"/>
    </source>
</evidence>
<accession>A0A2M7K7C4</accession>
<keyword evidence="5" id="KW-0547">Nucleotide-binding</keyword>
<proteinExistence type="predicted"/>
<dbReference type="InterPro" id="IPR003594">
    <property type="entry name" value="HATPase_dom"/>
</dbReference>